<keyword evidence="4" id="KW-0479">Metal-binding</keyword>
<dbReference type="GO" id="GO:0016567">
    <property type="term" value="P:protein ubiquitination"/>
    <property type="evidence" value="ECO:0007669"/>
    <property type="project" value="TreeGrafter"/>
</dbReference>
<keyword evidence="8 11" id="KW-1133">Transmembrane helix</keyword>
<evidence type="ECO:0000256" key="10">
    <source>
        <dbReference type="SAM" id="MobiDB-lite"/>
    </source>
</evidence>
<evidence type="ECO:0000313" key="13">
    <source>
        <dbReference type="EMBL" id="KAJ7382569.1"/>
    </source>
</evidence>
<dbReference type="GO" id="GO:0016020">
    <property type="term" value="C:membrane"/>
    <property type="evidence" value="ECO:0007669"/>
    <property type="project" value="UniProtKB-SubCell"/>
</dbReference>
<keyword evidence="14" id="KW-1185">Reference proteome</keyword>
<dbReference type="PROSITE" id="PS51292">
    <property type="entry name" value="ZF_RING_CH"/>
    <property type="match status" value="1"/>
</dbReference>
<evidence type="ECO:0000256" key="2">
    <source>
        <dbReference type="ARBA" id="ARBA00022679"/>
    </source>
</evidence>
<feature type="region of interest" description="Disordered" evidence="10">
    <location>
        <begin position="47"/>
        <end position="88"/>
    </location>
</feature>
<dbReference type="EMBL" id="MU825920">
    <property type="protein sequence ID" value="KAJ7382569.1"/>
    <property type="molecule type" value="Genomic_DNA"/>
</dbReference>
<evidence type="ECO:0000256" key="9">
    <source>
        <dbReference type="ARBA" id="ARBA00023136"/>
    </source>
</evidence>
<evidence type="ECO:0000256" key="6">
    <source>
        <dbReference type="ARBA" id="ARBA00022786"/>
    </source>
</evidence>
<comment type="caution">
    <text evidence="13">The sequence shown here is derived from an EMBL/GenBank/DDBJ whole genome shotgun (WGS) entry which is preliminary data.</text>
</comment>
<evidence type="ECO:0000256" key="5">
    <source>
        <dbReference type="ARBA" id="ARBA00022771"/>
    </source>
</evidence>
<dbReference type="InterPro" id="IPR011016">
    <property type="entry name" value="Znf_RING-CH"/>
</dbReference>
<dbReference type="PANTHER" id="PTHR46065:SF3">
    <property type="entry name" value="FI20425P1"/>
    <property type="match status" value="1"/>
</dbReference>
<dbReference type="OrthoDB" id="264354at2759"/>
<keyword evidence="2" id="KW-0808">Transferase</keyword>
<dbReference type="Proteomes" id="UP001163046">
    <property type="component" value="Unassembled WGS sequence"/>
</dbReference>
<keyword evidence="6" id="KW-0833">Ubl conjugation pathway</keyword>
<sequence>MSETKCPDCDGEDKITVVIIEGQVKNSHLIIPNDVVVEKIAAEQDVNESGAANEHAISQAENDTAKLGGDESEAEDENPTALDREPLNNATAGVHERLTGDCSLEIPPGMENDIQSENADLQITVNASVLVDLEEEATISNMAAQPGNVCIEMDDMAERESIRVEDNSCEKSLSETTTCLYFSEGDSTDLESDVCRICHCSDETEVLISPCLCTGSVKFVHHSCLMSWLQRVVMSKCELCLYPLAVKRKRKPLNKWRLPEDKPFPILWLFTFVVAMTLNIASIAKDGSQRCVSNPCIIFYVLGSAGALLGLAFFYHWLRKTMRYLAKWIALNQEWTLVGPIDLRSQLGQTNLACSTKSLSETDNTQEQIA</sequence>
<organism evidence="13 14">
    <name type="scientific">Desmophyllum pertusum</name>
    <dbReference type="NCBI Taxonomy" id="174260"/>
    <lineage>
        <taxon>Eukaryota</taxon>
        <taxon>Metazoa</taxon>
        <taxon>Cnidaria</taxon>
        <taxon>Anthozoa</taxon>
        <taxon>Hexacorallia</taxon>
        <taxon>Scleractinia</taxon>
        <taxon>Caryophylliina</taxon>
        <taxon>Caryophylliidae</taxon>
        <taxon>Desmophyllum</taxon>
    </lineage>
</organism>
<dbReference type="InterPro" id="IPR013083">
    <property type="entry name" value="Znf_RING/FYVE/PHD"/>
</dbReference>
<evidence type="ECO:0000313" key="14">
    <source>
        <dbReference type="Proteomes" id="UP001163046"/>
    </source>
</evidence>
<evidence type="ECO:0000256" key="8">
    <source>
        <dbReference type="ARBA" id="ARBA00022989"/>
    </source>
</evidence>
<evidence type="ECO:0000256" key="7">
    <source>
        <dbReference type="ARBA" id="ARBA00022833"/>
    </source>
</evidence>
<dbReference type="Pfam" id="PF12906">
    <property type="entry name" value="RINGv"/>
    <property type="match status" value="1"/>
</dbReference>
<feature type="transmembrane region" description="Helical" evidence="11">
    <location>
        <begin position="297"/>
        <end position="318"/>
    </location>
</feature>
<evidence type="ECO:0000256" key="4">
    <source>
        <dbReference type="ARBA" id="ARBA00022723"/>
    </source>
</evidence>
<dbReference type="PANTHER" id="PTHR46065">
    <property type="entry name" value="E3 UBIQUITIN-PROTEIN LIGASE MARCH 2/3 FAMILY MEMBER"/>
    <property type="match status" value="1"/>
</dbReference>
<evidence type="ECO:0000259" key="12">
    <source>
        <dbReference type="PROSITE" id="PS51292"/>
    </source>
</evidence>
<name>A0A9W9ZM55_9CNID</name>
<keyword evidence="9 11" id="KW-0472">Membrane</keyword>
<dbReference type="Gene3D" id="3.30.40.10">
    <property type="entry name" value="Zinc/RING finger domain, C3HC4 (zinc finger)"/>
    <property type="match status" value="1"/>
</dbReference>
<keyword evidence="3 11" id="KW-0812">Transmembrane</keyword>
<dbReference type="SUPFAM" id="SSF57850">
    <property type="entry name" value="RING/U-box"/>
    <property type="match status" value="1"/>
</dbReference>
<dbReference type="GO" id="GO:0008270">
    <property type="term" value="F:zinc ion binding"/>
    <property type="evidence" value="ECO:0007669"/>
    <property type="project" value="UniProtKB-KW"/>
</dbReference>
<accession>A0A9W9ZM55</accession>
<dbReference type="SMART" id="SM00744">
    <property type="entry name" value="RINGv"/>
    <property type="match status" value="1"/>
</dbReference>
<reference evidence="13" key="1">
    <citation type="submission" date="2023-01" db="EMBL/GenBank/DDBJ databases">
        <title>Genome assembly of the deep-sea coral Lophelia pertusa.</title>
        <authorList>
            <person name="Herrera S."/>
            <person name="Cordes E."/>
        </authorList>
    </citation>
    <scope>NUCLEOTIDE SEQUENCE</scope>
    <source>
        <strain evidence="13">USNM1676648</strain>
        <tissue evidence="13">Polyp</tissue>
    </source>
</reference>
<dbReference type="AlphaFoldDB" id="A0A9W9ZM55"/>
<protein>
    <recommendedName>
        <fullName evidence="12">RING-CH-type domain-containing protein</fullName>
    </recommendedName>
</protein>
<comment type="subcellular location">
    <subcellularLocation>
        <location evidence="1">Membrane</location>
        <topology evidence="1">Multi-pass membrane protein</topology>
    </subcellularLocation>
</comment>
<proteinExistence type="predicted"/>
<dbReference type="GO" id="GO:0004842">
    <property type="term" value="F:ubiquitin-protein transferase activity"/>
    <property type="evidence" value="ECO:0007669"/>
    <property type="project" value="TreeGrafter"/>
</dbReference>
<gene>
    <name evidence="13" type="ORF">OS493_034205</name>
</gene>
<feature type="transmembrane region" description="Helical" evidence="11">
    <location>
        <begin position="266"/>
        <end position="285"/>
    </location>
</feature>
<feature type="domain" description="RING-CH-type" evidence="12">
    <location>
        <begin position="187"/>
        <end position="247"/>
    </location>
</feature>
<evidence type="ECO:0000256" key="3">
    <source>
        <dbReference type="ARBA" id="ARBA00022692"/>
    </source>
</evidence>
<keyword evidence="5" id="KW-0863">Zinc-finger</keyword>
<evidence type="ECO:0000256" key="11">
    <source>
        <dbReference type="SAM" id="Phobius"/>
    </source>
</evidence>
<keyword evidence="7" id="KW-0862">Zinc</keyword>
<evidence type="ECO:0000256" key="1">
    <source>
        <dbReference type="ARBA" id="ARBA00004141"/>
    </source>
</evidence>